<dbReference type="EMBL" id="HACG01006081">
    <property type="protein sequence ID" value="CEK52946.1"/>
    <property type="molecule type" value="Transcribed_RNA"/>
</dbReference>
<keyword evidence="2" id="KW-0472">Membrane</keyword>
<feature type="non-terminal residue" evidence="3">
    <location>
        <position position="1"/>
    </location>
</feature>
<dbReference type="AlphaFoldDB" id="A0A0B6YAY7"/>
<organism evidence="3">
    <name type="scientific">Arion vulgaris</name>
    <dbReference type="NCBI Taxonomy" id="1028688"/>
    <lineage>
        <taxon>Eukaryota</taxon>
        <taxon>Metazoa</taxon>
        <taxon>Spiralia</taxon>
        <taxon>Lophotrochozoa</taxon>
        <taxon>Mollusca</taxon>
        <taxon>Gastropoda</taxon>
        <taxon>Heterobranchia</taxon>
        <taxon>Euthyneura</taxon>
        <taxon>Panpulmonata</taxon>
        <taxon>Eupulmonata</taxon>
        <taxon>Stylommatophora</taxon>
        <taxon>Helicina</taxon>
        <taxon>Arionoidea</taxon>
        <taxon>Arionidae</taxon>
        <taxon>Arion</taxon>
    </lineage>
</organism>
<feature type="region of interest" description="Disordered" evidence="1">
    <location>
        <begin position="1"/>
        <end position="23"/>
    </location>
</feature>
<reference evidence="3" key="1">
    <citation type="submission" date="2014-12" db="EMBL/GenBank/DDBJ databases">
        <title>Insight into the proteome of Arion vulgaris.</title>
        <authorList>
            <person name="Aradska J."/>
            <person name="Bulat T."/>
            <person name="Smidak R."/>
            <person name="Sarate P."/>
            <person name="Gangsoo J."/>
            <person name="Sialana F."/>
            <person name="Bilban M."/>
            <person name="Lubec G."/>
        </authorList>
    </citation>
    <scope>NUCLEOTIDE SEQUENCE</scope>
    <source>
        <tissue evidence="3">Skin</tissue>
    </source>
</reference>
<name>A0A0B6YAY7_9EUPU</name>
<accession>A0A0B6YAY7</accession>
<proteinExistence type="predicted"/>
<gene>
    <name evidence="3" type="primary">ORF18556</name>
</gene>
<feature type="non-terminal residue" evidence="3">
    <location>
        <position position="70"/>
    </location>
</feature>
<keyword evidence="2" id="KW-0812">Transmembrane</keyword>
<keyword evidence="2" id="KW-1133">Transmembrane helix</keyword>
<evidence type="ECO:0000256" key="1">
    <source>
        <dbReference type="SAM" id="MobiDB-lite"/>
    </source>
</evidence>
<evidence type="ECO:0000256" key="2">
    <source>
        <dbReference type="SAM" id="Phobius"/>
    </source>
</evidence>
<protein>
    <submittedName>
        <fullName evidence="3">Uncharacterized protein</fullName>
    </submittedName>
</protein>
<feature type="transmembrane region" description="Helical" evidence="2">
    <location>
        <begin position="39"/>
        <end position="60"/>
    </location>
</feature>
<sequence>TNTATVHNHGLVTSEGQGNSVTNNRSHVEILPESLKNSLVVIISCIYGIMLIVLGLVLPLTETFADLEHP</sequence>
<evidence type="ECO:0000313" key="3">
    <source>
        <dbReference type="EMBL" id="CEK52946.1"/>
    </source>
</evidence>
<feature type="compositionally biased region" description="Polar residues" evidence="1">
    <location>
        <begin position="14"/>
        <end position="23"/>
    </location>
</feature>